<protein>
    <submittedName>
        <fullName evidence="1">Uncharacterized protein</fullName>
    </submittedName>
</protein>
<accession>A0A9P8PVI2</accession>
<keyword evidence="2" id="KW-1185">Reference proteome</keyword>
<reference evidence="1" key="2">
    <citation type="submission" date="2021-01" db="EMBL/GenBank/DDBJ databases">
        <authorList>
            <person name="Schikora-Tamarit M.A."/>
        </authorList>
    </citation>
    <scope>NUCLEOTIDE SEQUENCE</scope>
    <source>
        <strain evidence="1">CBS6341</strain>
    </source>
</reference>
<name>A0A9P8PVI2_9ASCO</name>
<dbReference type="EMBL" id="JAEUBF010000496">
    <property type="protein sequence ID" value="KAH3678159.1"/>
    <property type="molecule type" value="Genomic_DNA"/>
</dbReference>
<dbReference type="AlphaFoldDB" id="A0A9P8PVI2"/>
<comment type="caution">
    <text evidence="1">The sequence shown here is derived from an EMBL/GenBank/DDBJ whole genome shotgun (WGS) entry which is preliminary data.</text>
</comment>
<reference evidence="1" key="1">
    <citation type="journal article" date="2021" name="Open Biol.">
        <title>Shared evolutionary footprints suggest mitochondrial oxidative damage underlies multiple complex I losses in fungi.</title>
        <authorList>
            <person name="Schikora-Tamarit M.A."/>
            <person name="Marcet-Houben M."/>
            <person name="Nosek J."/>
            <person name="Gabaldon T."/>
        </authorList>
    </citation>
    <scope>NUCLEOTIDE SEQUENCE</scope>
    <source>
        <strain evidence="1">CBS6341</strain>
    </source>
</reference>
<proteinExistence type="predicted"/>
<gene>
    <name evidence="1" type="ORF">WICMUC_001657</name>
</gene>
<evidence type="ECO:0000313" key="2">
    <source>
        <dbReference type="Proteomes" id="UP000769528"/>
    </source>
</evidence>
<organism evidence="1 2">
    <name type="scientific">Wickerhamomyces mucosus</name>
    <dbReference type="NCBI Taxonomy" id="1378264"/>
    <lineage>
        <taxon>Eukaryota</taxon>
        <taxon>Fungi</taxon>
        <taxon>Dikarya</taxon>
        <taxon>Ascomycota</taxon>
        <taxon>Saccharomycotina</taxon>
        <taxon>Saccharomycetes</taxon>
        <taxon>Phaffomycetales</taxon>
        <taxon>Wickerhamomycetaceae</taxon>
        <taxon>Wickerhamomyces</taxon>
    </lineage>
</organism>
<dbReference type="Proteomes" id="UP000769528">
    <property type="component" value="Unassembled WGS sequence"/>
</dbReference>
<sequence length="70" mass="7828">FVFVLMSFQIAFDDLINVLLSEIKTYGIRNVYSAQLAPQLTSIPAERYGGPYDLYFDSSSLPSVRTLSTS</sequence>
<feature type="non-terminal residue" evidence="1">
    <location>
        <position position="1"/>
    </location>
</feature>
<evidence type="ECO:0000313" key="1">
    <source>
        <dbReference type="EMBL" id="KAH3678159.1"/>
    </source>
</evidence>